<feature type="transmembrane region" description="Helical" evidence="2">
    <location>
        <begin position="80"/>
        <end position="101"/>
    </location>
</feature>
<gene>
    <name evidence="3" type="ORF">PG986_012579</name>
</gene>
<dbReference type="RefSeq" id="XP_066695497.1">
    <property type="nucleotide sequence ID" value="XM_066848801.1"/>
</dbReference>
<feature type="region of interest" description="Disordered" evidence="1">
    <location>
        <begin position="120"/>
        <end position="198"/>
    </location>
</feature>
<feature type="region of interest" description="Disordered" evidence="1">
    <location>
        <begin position="1"/>
        <end position="27"/>
    </location>
</feature>
<comment type="caution">
    <text evidence="3">The sequence shown here is derived from an EMBL/GenBank/DDBJ whole genome shotgun (WGS) entry which is preliminary data.</text>
</comment>
<feature type="compositionally biased region" description="Acidic residues" evidence="1">
    <location>
        <begin position="124"/>
        <end position="151"/>
    </location>
</feature>
<dbReference type="Proteomes" id="UP001391051">
    <property type="component" value="Unassembled WGS sequence"/>
</dbReference>
<protein>
    <submittedName>
        <fullName evidence="3">Uncharacterized protein</fullName>
    </submittedName>
</protein>
<feature type="transmembrane region" description="Helical" evidence="2">
    <location>
        <begin position="49"/>
        <end position="74"/>
    </location>
</feature>
<keyword evidence="4" id="KW-1185">Reference proteome</keyword>
<name>A0ABR1Q0D5_9PEZI</name>
<keyword evidence="2" id="KW-1133">Transmembrane helix</keyword>
<dbReference type="GeneID" id="92081863"/>
<keyword evidence="2" id="KW-0812">Transmembrane</keyword>
<feature type="compositionally biased region" description="Low complexity" evidence="1">
    <location>
        <begin position="162"/>
        <end position="187"/>
    </location>
</feature>
<reference evidence="3 4" key="1">
    <citation type="submission" date="2023-01" db="EMBL/GenBank/DDBJ databases">
        <title>Analysis of 21 Apiospora genomes using comparative genomics revels a genus with tremendous synthesis potential of carbohydrate active enzymes and secondary metabolites.</title>
        <authorList>
            <person name="Sorensen T."/>
        </authorList>
    </citation>
    <scope>NUCLEOTIDE SEQUENCE [LARGE SCALE GENOMIC DNA]</scope>
    <source>
        <strain evidence="3 4">CBS 24483</strain>
    </source>
</reference>
<dbReference type="EMBL" id="JAQQWE010000008">
    <property type="protein sequence ID" value="KAK7943466.1"/>
    <property type="molecule type" value="Genomic_DNA"/>
</dbReference>
<evidence type="ECO:0000256" key="2">
    <source>
        <dbReference type="SAM" id="Phobius"/>
    </source>
</evidence>
<organism evidence="3 4">
    <name type="scientific">Apiospora aurea</name>
    <dbReference type="NCBI Taxonomy" id="335848"/>
    <lineage>
        <taxon>Eukaryota</taxon>
        <taxon>Fungi</taxon>
        <taxon>Dikarya</taxon>
        <taxon>Ascomycota</taxon>
        <taxon>Pezizomycotina</taxon>
        <taxon>Sordariomycetes</taxon>
        <taxon>Xylariomycetidae</taxon>
        <taxon>Amphisphaeriales</taxon>
        <taxon>Apiosporaceae</taxon>
        <taxon>Apiospora</taxon>
    </lineage>
</organism>
<evidence type="ECO:0000256" key="1">
    <source>
        <dbReference type="SAM" id="MobiDB-lite"/>
    </source>
</evidence>
<sequence>MPADVATSVDNHRATTTDTVSSSIDYDDDLPPPPAAFHPSDDYGMPPTVWGMITHVVGGVLFFFGLGLLAMMTIAVAGGALLLVLFGLGTGVYHGYSWLNVRWKQCRRRRRRRRSELIAAVAEEGQDMTEEDDDDDDDSDDSDSDDSDDSDGDSKEEKNTPSTSSASSSSCSVSGAAGALARRGAGAPRPSKLPKRTG</sequence>
<evidence type="ECO:0000313" key="4">
    <source>
        <dbReference type="Proteomes" id="UP001391051"/>
    </source>
</evidence>
<proteinExistence type="predicted"/>
<accession>A0ABR1Q0D5</accession>
<evidence type="ECO:0000313" key="3">
    <source>
        <dbReference type="EMBL" id="KAK7943466.1"/>
    </source>
</evidence>
<keyword evidence="2" id="KW-0472">Membrane</keyword>